<keyword evidence="6 7" id="KW-0326">Glycosidase</keyword>
<comment type="caution">
    <text evidence="10">The sequence shown here is derived from an EMBL/GenBank/DDBJ whole genome shotgun (WGS) entry which is preliminary data.</text>
</comment>
<evidence type="ECO:0000259" key="9">
    <source>
        <dbReference type="SMART" id="SM01217"/>
    </source>
</evidence>
<dbReference type="GO" id="GO:0008422">
    <property type="term" value="F:beta-glucosidase activity"/>
    <property type="evidence" value="ECO:0007669"/>
    <property type="project" value="UniProtKB-EC"/>
</dbReference>
<evidence type="ECO:0000256" key="6">
    <source>
        <dbReference type="ARBA" id="ARBA00023295"/>
    </source>
</evidence>
<dbReference type="PROSITE" id="PS00775">
    <property type="entry name" value="GLYCOSYL_HYDROL_F3"/>
    <property type="match status" value="1"/>
</dbReference>
<dbReference type="InterPro" id="IPR036962">
    <property type="entry name" value="Glyco_hydro_3_N_sf"/>
</dbReference>
<dbReference type="InterPro" id="IPR026891">
    <property type="entry name" value="Fn3-like"/>
</dbReference>
<dbReference type="Gene3D" id="3.20.20.300">
    <property type="entry name" value="Glycoside hydrolase, family 3, N-terminal domain"/>
    <property type="match status" value="1"/>
</dbReference>
<dbReference type="Gene3D" id="2.60.40.10">
    <property type="entry name" value="Immunoglobulins"/>
    <property type="match status" value="1"/>
</dbReference>
<evidence type="ECO:0000313" key="10">
    <source>
        <dbReference type="EMBL" id="KDS50138.1"/>
    </source>
</evidence>
<dbReference type="InterPro" id="IPR013783">
    <property type="entry name" value="Ig-like_fold"/>
</dbReference>
<comment type="similarity">
    <text evidence="2 7">Belongs to the glycosyl hydrolase 3 family.</text>
</comment>
<name>A0A078RY18_BACUN</name>
<dbReference type="Pfam" id="PF01915">
    <property type="entry name" value="Glyco_hydro_3_C"/>
    <property type="match status" value="1"/>
</dbReference>
<dbReference type="Pfam" id="PF14310">
    <property type="entry name" value="Fn3-like"/>
    <property type="match status" value="1"/>
</dbReference>
<dbReference type="PATRIC" id="fig|1339349.3.peg.2241"/>
<dbReference type="SUPFAM" id="SSF52279">
    <property type="entry name" value="Beta-D-glucan exohydrolase, C-terminal domain"/>
    <property type="match status" value="1"/>
</dbReference>
<evidence type="ECO:0000256" key="1">
    <source>
        <dbReference type="ARBA" id="ARBA00000448"/>
    </source>
</evidence>
<dbReference type="EMBL" id="JNHN01000174">
    <property type="protein sequence ID" value="KDS50138.1"/>
    <property type="molecule type" value="Genomic_DNA"/>
</dbReference>
<dbReference type="InterPro" id="IPR051915">
    <property type="entry name" value="Cellulose_Degrad_GH3"/>
</dbReference>
<dbReference type="InterPro" id="IPR036881">
    <property type="entry name" value="Glyco_hydro_3_C_sf"/>
</dbReference>
<dbReference type="FunFam" id="3.20.20.300:FF:000005">
    <property type="entry name" value="Periplasmic beta-glucosidase"/>
    <property type="match status" value="1"/>
</dbReference>
<dbReference type="EC" id="3.2.1.21" evidence="3"/>
<evidence type="ECO:0000256" key="4">
    <source>
        <dbReference type="ARBA" id="ARBA00022729"/>
    </source>
</evidence>
<dbReference type="Gene3D" id="3.40.50.1700">
    <property type="entry name" value="Glycoside hydrolase family 3 C-terminal domain"/>
    <property type="match status" value="1"/>
</dbReference>
<dbReference type="Pfam" id="PF00933">
    <property type="entry name" value="Glyco_hydro_3"/>
    <property type="match status" value="1"/>
</dbReference>
<evidence type="ECO:0000313" key="11">
    <source>
        <dbReference type="Proteomes" id="UP000028013"/>
    </source>
</evidence>
<feature type="domain" description="Fibronectin type III-like" evidence="9">
    <location>
        <begin position="659"/>
        <end position="729"/>
    </location>
</feature>
<dbReference type="PANTHER" id="PTHR30620:SF16">
    <property type="entry name" value="LYSOSOMAL BETA GLUCOSIDASE"/>
    <property type="match status" value="1"/>
</dbReference>
<dbReference type="AlphaFoldDB" id="A0A078RY18"/>
<keyword evidence="5 7" id="KW-0378">Hydrolase</keyword>
<dbReference type="InterPro" id="IPR001764">
    <property type="entry name" value="Glyco_hydro_3_N"/>
</dbReference>
<proteinExistence type="inferred from homology"/>
<feature type="signal peptide" evidence="8">
    <location>
        <begin position="1"/>
        <end position="21"/>
    </location>
</feature>
<dbReference type="PROSITE" id="PS51257">
    <property type="entry name" value="PROKAR_LIPOPROTEIN"/>
    <property type="match status" value="1"/>
</dbReference>
<dbReference type="PRINTS" id="PR00133">
    <property type="entry name" value="GLHYDRLASE3"/>
</dbReference>
<gene>
    <name evidence="10" type="ORF">M094_1050</name>
</gene>
<dbReference type="InterPro" id="IPR002772">
    <property type="entry name" value="Glyco_hydro_3_C"/>
</dbReference>
<dbReference type="InterPro" id="IPR017853">
    <property type="entry name" value="GH"/>
</dbReference>
<dbReference type="GO" id="GO:0009251">
    <property type="term" value="P:glucan catabolic process"/>
    <property type="evidence" value="ECO:0007669"/>
    <property type="project" value="TreeGrafter"/>
</dbReference>
<dbReference type="Proteomes" id="UP000028013">
    <property type="component" value="Unassembled WGS sequence"/>
</dbReference>
<dbReference type="SMART" id="SM01217">
    <property type="entry name" value="Fn3_like"/>
    <property type="match status" value="1"/>
</dbReference>
<dbReference type="RefSeq" id="WP_009037860.1">
    <property type="nucleotide sequence ID" value="NZ_JNHN01000174.1"/>
</dbReference>
<reference evidence="10 11" key="1">
    <citation type="submission" date="2014-04" db="EMBL/GenBank/DDBJ databases">
        <authorList>
            <person name="Sears C."/>
            <person name="Carroll K."/>
            <person name="Sack B.R."/>
            <person name="Qadri F."/>
            <person name="Myers L.L."/>
            <person name="Chung G.-T."/>
            <person name="Escheverria P."/>
            <person name="Fraser C.M."/>
            <person name="Sadzewicz L."/>
            <person name="Shefchek K.A."/>
            <person name="Tallon L."/>
            <person name="Das S.P."/>
            <person name="Daugherty S."/>
            <person name="Mongodin E.F."/>
        </authorList>
    </citation>
    <scope>NUCLEOTIDE SEQUENCE [LARGE SCALE GENOMIC DNA]</scope>
    <source>
        <strain evidence="10 11">3978 T3 ii</strain>
    </source>
</reference>
<keyword evidence="4 8" id="KW-0732">Signal</keyword>
<feature type="chain" id="PRO_5001745051" description="beta-glucosidase" evidence="8">
    <location>
        <begin position="22"/>
        <end position="736"/>
    </location>
</feature>
<sequence>MKKLTFISCLLLSGCLAGAMAANKKQPIYKDAKAPIEERVNDLVSRMTLEEKVQQLNQYTLGRNNNENNRGEEVKKIPATLGSLIYFDEDANLRNEAQRKAMEESRLGIPILFGYDVIHGFRTIYPISLGQACSWNPQLVEQACAVAAQEARMSGVDWTFSPMIDVARDGRWGRVAEGYGEDPYTNAVFGVASIKGYQGEDMSDSKRVAACLKHYIGYGASEAGRDYVYTEISNQTLWDTYIPPYEAGVKAGAATLMSSFNDISGTPGSANHYTMTEILKNRWKHDGFVVSDWSAVPQLIDQGHAADRKEAARLAFNAGLEMDMMGHCYDKHMAKLVEEGKISMQLVDDAVKRVLRIKFRLGLFDNPYTPTSTEKERFLLPQSLAIAEKLAEETIVLLKNENKVLPLANGNKPTIAVMGPLVENCAELLGSWYGHGHAEDVLPIKKALDAEFAGKAELIYTEGCGFDGNDTSKFSEALAVARKADVILLCMGEKKKWSGENASRSIIELPAIQEEFIAEMKKAGKPIVLVLANGRPLGLSKVEPLCDAIVEMWQPGVPGGKPLAGVLSGRVNPSGKLSITFPRSTGQIPIYYNQRKTARPQSGKYQDISSSPLYEFGYGLSYTTFNYGNINLPKETIRRGEKLVMEIPVTNVGKRDGAEVVHWFISDPFSTITRPCKELKHFEKQLIKAGETHIFRFEIDPMRDLAFVNANGEHFLENGEYYVIVKDQKVKFTVID</sequence>
<comment type="catalytic activity">
    <reaction evidence="1">
        <text>Hydrolysis of terminal, non-reducing beta-D-glucosyl residues with release of beta-D-glucose.</text>
        <dbReference type="EC" id="3.2.1.21"/>
    </reaction>
</comment>
<evidence type="ECO:0000256" key="7">
    <source>
        <dbReference type="RuleBase" id="RU361161"/>
    </source>
</evidence>
<evidence type="ECO:0000256" key="3">
    <source>
        <dbReference type="ARBA" id="ARBA00012744"/>
    </source>
</evidence>
<evidence type="ECO:0000256" key="2">
    <source>
        <dbReference type="ARBA" id="ARBA00005336"/>
    </source>
</evidence>
<dbReference type="PANTHER" id="PTHR30620">
    <property type="entry name" value="PERIPLASMIC BETA-GLUCOSIDASE-RELATED"/>
    <property type="match status" value="1"/>
</dbReference>
<organism evidence="10 11">
    <name type="scientific">Bacteroides uniformis str. 3978 T3 ii</name>
    <dbReference type="NCBI Taxonomy" id="1339349"/>
    <lineage>
        <taxon>Bacteria</taxon>
        <taxon>Pseudomonadati</taxon>
        <taxon>Bacteroidota</taxon>
        <taxon>Bacteroidia</taxon>
        <taxon>Bacteroidales</taxon>
        <taxon>Bacteroidaceae</taxon>
        <taxon>Bacteroides</taxon>
    </lineage>
</organism>
<protein>
    <recommendedName>
        <fullName evidence="3">beta-glucosidase</fullName>
        <ecNumber evidence="3">3.2.1.21</ecNumber>
    </recommendedName>
</protein>
<evidence type="ECO:0000256" key="8">
    <source>
        <dbReference type="SAM" id="SignalP"/>
    </source>
</evidence>
<evidence type="ECO:0000256" key="5">
    <source>
        <dbReference type="ARBA" id="ARBA00022801"/>
    </source>
</evidence>
<dbReference type="InterPro" id="IPR019800">
    <property type="entry name" value="Glyco_hydro_3_AS"/>
</dbReference>
<dbReference type="SUPFAM" id="SSF51445">
    <property type="entry name" value="(Trans)glycosidases"/>
    <property type="match status" value="1"/>
</dbReference>
<accession>A0A078RY18</accession>